<protein>
    <submittedName>
        <fullName evidence="2">Inositol-1-monophosphatase</fullName>
        <ecNumber evidence="2">3.1.3.25</ecNumber>
    </submittedName>
</protein>
<organism evidence="2 3">
    <name type="scientific">candidate division WS6 bacterium OLB20</name>
    <dbReference type="NCBI Taxonomy" id="1617426"/>
    <lineage>
        <taxon>Bacteria</taxon>
        <taxon>Candidatus Dojkabacteria</taxon>
    </lineage>
</organism>
<reference evidence="2 3" key="1">
    <citation type="submission" date="2015-02" db="EMBL/GenBank/DDBJ databases">
        <title>Improved understanding of the partial-nitritation anammox process through 23 genomes representing the majority of the microbial community.</title>
        <authorList>
            <person name="Speth D.R."/>
            <person name="In T Zandt M."/>
            <person name="Guerrero Cruz S."/>
            <person name="Jetten M.S."/>
            <person name="Dutilh B.E."/>
        </authorList>
    </citation>
    <scope>NUCLEOTIDE SEQUENCE [LARGE SCALE GENOMIC DNA]</scope>
    <source>
        <strain evidence="2">OLB20</strain>
    </source>
</reference>
<dbReference type="SUPFAM" id="SSF56655">
    <property type="entry name" value="Carbohydrate phosphatase"/>
    <property type="match status" value="1"/>
</dbReference>
<dbReference type="AlphaFoldDB" id="A0A136LZ62"/>
<keyword evidence="2" id="KW-0378">Hydrolase</keyword>
<name>A0A136LZ62_9BACT</name>
<dbReference type="PRINTS" id="PR00377">
    <property type="entry name" value="IMPHPHTASES"/>
</dbReference>
<dbReference type="PANTHER" id="PTHR20854">
    <property type="entry name" value="INOSITOL MONOPHOSPHATASE"/>
    <property type="match status" value="1"/>
</dbReference>
<dbReference type="Gene3D" id="3.30.540.10">
    <property type="entry name" value="Fructose-1,6-Bisphosphatase, subunit A, domain 1"/>
    <property type="match status" value="1"/>
</dbReference>
<feature type="binding site" evidence="1">
    <location>
        <position position="85"/>
    </location>
    <ligand>
        <name>Mg(2+)</name>
        <dbReference type="ChEBI" id="CHEBI:18420"/>
        <label>1</label>
        <note>catalytic</note>
    </ligand>
</feature>
<evidence type="ECO:0000256" key="1">
    <source>
        <dbReference type="PIRSR" id="PIRSR600760-2"/>
    </source>
</evidence>
<evidence type="ECO:0000313" key="2">
    <source>
        <dbReference type="EMBL" id="KXK26935.1"/>
    </source>
</evidence>
<feature type="binding site" evidence="1">
    <location>
        <position position="84"/>
    </location>
    <ligand>
        <name>Mg(2+)</name>
        <dbReference type="ChEBI" id="CHEBI:18420"/>
        <label>1</label>
        <note>catalytic</note>
    </ligand>
</feature>
<dbReference type="InterPro" id="IPR000760">
    <property type="entry name" value="Inositol_monophosphatase-like"/>
</dbReference>
<dbReference type="EC" id="3.1.3.25" evidence="2"/>
<dbReference type="GO" id="GO:0007165">
    <property type="term" value="P:signal transduction"/>
    <property type="evidence" value="ECO:0007669"/>
    <property type="project" value="TreeGrafter"/>
</dbReference>
<dbReference type="STRING" id="1617426.TR69_WS6001000959"/>
<dbReference type="GO" id="GO:0008934">
    <property type="term" value="F:inositol monophosphate 1-phosphatase activity"/>
    <property type="evidence" value="ECO:0007669"/>
    <property type="project" value="TreeGrafter"/>
</dbReference>
<comment type="cofactor">
    <cofactor evidence="1">
        <name>Mg(2+)</name>
        <dbReference type="ChEBI" id="CHEBI:18420"/>
    </cofactor>
</comment>
<dbReference type="PANTHER" id="PTHR20854:SF4">
    <property type="entry name" value="INOSITOL-1-MONOPHOSPHATASE-RELATED"/>
    <property type="match status" value="1"/>
</dbReference>
<comment type="caution">
    <text evidence="2">The sequence shown here is derived from an EMBL/GenBank/DDBJ whole genome shotgun (WGS) entry which is preliminary data.</text>
</comment>
<keyword evidence="1" id="KW-0460">Magnesium</keyword>
<feature type="binding site" evidence="1">
    <location>
        <position position="82"/>
    </location>
    <ligand>
        <name>Mg(2+)</name>
        <dbReference type="ChEBI" id="CHEBI:18420"/>
        <label>1</label>
        <note>catalytic</note>
    </ligand>
</feature>
<accession>A0A136LZ62</accession>
<proteinExistence type="predicted"/>
<feature type="binding site" evidence="1">
    <location>
        <position position="67"/>
    </location>
    <ligand>
        <name>Mg(2+)</name>
        <dbReference type="ChEBI" id="CHEBI:18420"/>
        <label>1</label>
        <note>catalytic</note>
    </ligand>
</feature>
<sequence length="210" mass="23672">MRNPDYLENAIEIARMAGTVMKELQSVEIHTDWKADGTPLTEADTRINRMVIEEISRRFPDHGVLGEEESSETDREFVWVCDPIDGTIPYSHGLTISTFSLALVRNGMPVTGVVFDPFQDRLYAAEKDAGTTANGVKVQVNNRTTLKDAVVSINGPEYFTGILNDLLKRWIFPFTPQSCLRCKTDSKRSFYSRHLRLEQSLGLCHDQDSG</sequence>
<dbReference type="GO" id="GO:0046872">
    <property type="term" value="F:metal ion binding"/>
    <property type="evidence" value="ECO:0007669"/>
    <property type="project" value="UniProtKB-KW"/>
</dbReference>
<dbReference type="Proteomes" id="UP000070457">
    <property type="component" value="Unassembled WGS sequence"/>
</dbReference>
<dbReference type="Pfam" id="PF00459">
    <property type="entry name" value="Inositol_P"/>
    <property type="match status" value="1"/>
</dbReference>
<dbReference type="GO" id="GO:0006020">
    <property type="term" value="P:inositol metabolic process"/>
    <property type="evidence" value="ECO:0007669"/>
    <property type="project" value="TreeGrafter"/>
</dbReference>
<gene>
    <name evidence="2" type="primary">suhB_2</name>
    <name evidence="2" type="ORF">TR69_WS6001000959</name>
</gene>
<dbReference type="EMBL" id="JYNZ01000003">
    <property type="protein sequence ID" value="KXK26935.1"/>
    <property type="molecule type" value="Genomic_DNA"/>
</dbReference>
<evidence type="ECO:0000313" key="3">
    <source>
        <dbReference type="Proteomes" id="UP000070457"/>
    </source>
</evidence>
<keyword evidence="1" id="KW-0479">Metal-binding</keyword>